<dbReference type="InterPro" id="IPR036726">
    <property type="entry name" value="GTP1_OBG_dom_sf"/>
</dbReference>
<gene>
    <name evidence="2" type="ORF">XD93_0738</name>
</gene>
<feature type="non-terminal residue" evidence="2">
    <location>
        <position position="120"/>
    </location>
</feature>
<dbReference type="GO" id="GO:0042254">
    <property type="term" value="P:ribosome biogenesis"/>
    <property type="evidence" value="ECO:0007669"/>
    <property type="project" value="UniProtKB-UniRule"/>
</dbReference>
<dbReference type="GO" id="GO:0005525">
    <property type="term" value="F:GTP binding"/>
    <property type="evidence" value="ECO:0007669"/>
    <property type="project" value="InterPro"/>
</dbReference>
<protein>
    <submittedName>
        <fullName evidence="2">GTPase ObgE</fullName>
    </submittedName>
</protein>
<dbReference type="Pfam" id="PF01018">
    <property type="entry name" value="GTP1_OBG"/>
    <property type="match status" value="1"/>
</dbReference>
<proteinExistence type="predicted"/>
<dbReference type="Proteomes" id="UP000053904">
    <property type="component" value="Unassembled WGS sequence"/>
</dbReference>
<accession>A0A101HHD7</accession>
<dbReference type="GO" id="GO:0003924">
    <property type="term" value="F:GTPase activity"/>
    <property type="evidence" value="ECO:0007669"/>
    <property type="project" value="InterPro"/>
</dbReference>
<dbReference type="InterPro" id="IPR006169">
    <property type="entry name" value="GTP1_OBG_dom"/>
</dbReference>
<dbReference type="PROSITE" id="PS51883">
    <property type="entry name" value="OBG"/>
    <property type="match status" value="1"/>
</dbReference>
<evidence type="ECO:0000259" key="1">
    <source>
        <dbReference type="PROSITE" id="PS51883"/>
    </source>
</evidence>
<dbReference type="PANTHER" id="PTHR11702">
    <property type="entry name" value="DEVELOPMENTALLY REGULATED GTP-BINDING PROTEIN-RELATED"/>
    <property type="match status" value="1"/>
</dbReference>
<dbReference type="InterPro" id="IPR045086">
    <property type="entry name" value="OBG_GTPase"/>
</dbReference>
<dbReference type="PANTHER" id="PTHR11702:SF31">
    <property type="entry name" value="MITOCHONDRIAL RIBOSOME-ASSOCIATED GTPASE 2"/>
    <property type="match status" value="1"/>
</dbReference>
<dbReference type="SUPFAM" id="SSF82051">
    <property type="entry name" value="Obg GTP-binding protein N-terminal domain"/>
    <property type="match status" value="1"/>
</dbReference>
<name>A0A101HHD7_9BACT</name>
<evidence type="ECO:0000313" key="3">
    <source>
        <dbReference type="Proteomes" id="UP000053904"/>
    </source>
</evidence>
<organism evidence="2 3">
    <name type="scientific">candidate division WS6 bacterium 34_10</name>
    <dbReference type="NCBI Taxonomy" id="1641389"/>
    <lineage>
        <taxon>Bacteria</taxon>
        <taxon>Candidatus Dojkabacteria</taxon>
    </lineage>
</organism>
<comment type="caution">
    <text evidence="2">The sequence shown here is derived from an EMBL/GenBank/DDBJ whole genome shotgun (WGS) entry which is preliminary data.</text>
</comment>
<dbReference type="AlphaFoldDB" id="A0A101HHD7"/>
<evidence type="ECO:0000313" key="2">
    <source>
        <dbReference type="EMBL" id="KUK76754.1"/>
    </source>
</evidence>
<dbReference type="Gene3D" id="2.70.210.12">
    <property type="entry name" value="GTP1/OBG domain"/>
    <property type="match status" value="1"/>
</dbReference>
<feature type="domain" description="Obg" evidence="1">
    <location>
        <begin position="3"/>
        <end position="120"/>
    </location>
</feature>
<reference evidence="3" key="1">
    <citation type="journal article" date="2015" name="MBio">
        <title>Genome-Resolved Metagenomic Analysis Reveals Roles for Candidate Phyla and Other Microbial Community Members in Biogeochemical Transformations in Oil Reservoirs.</title>
        <authorList>
            <person name="Hu P."/>
            <person name="Tom L."/>
            <person name="Singh A."/>
            <person name="Thomas B.C."/>
            <person name="Baker B.J."/>
            <person name="Piceno Y.M."/>
            <person name="Andersen G.L."/>
            <person name="Banfield J.F."/>
        </authorList>
    </citation>
    <scope>NUCLEOTIDE SEQUENCE [LARGE SCALE GENOMIC DNA]</scope>
</reference>
<sequence>MGVMLIDRIKIKVKSGDGGNGLISFDNRQKAYGGDGGKGGDVYVMGDENLYDLAIYNSSSKYEAEKGEKGGIHRRHGKDGDDLILKVPLVTRVLDENEEEIAVIKKHGQKKKLLEGGDGG</sequence>
<dbReference type="EMBL" id="LGGO01000108">
    <property type="protein sequence ID" value="KUK76754.1"/>
    <property type="molecule type" value="Genomic_DNA"/>
</dbReference>